<proteinExistence type="inferred from homology"/>
<gene>
    <name evidence="12" type="ORF">M011DRAFT_474867</name>
</gene>
<evidence type="ECO:0000256" key="2">
    <source>
        <dbReference type="ARBA" id="ARBA00005383"/>
    </source>
</evidence>
<feature type="compositionally biased region" description="Pro residues" evidence="9">
    <location>
        <begin position="519"/>
        <end position="528"/>
    </location>
</feature>
<dbReference type="InterPro" id="IPR013083">
    <property type="entry name" value="Znf_RING/FYVE/PHD"/>
</dbReference>
<dbReference type="GO" id="GO:0061665">
    <property type="term" value="F:SUMO ligase activity"/>
    <property type="evidence" value="ECO:0007669"/>
    <property type="project" value="TreeGrafter"/>
</dbReference>
<comment type="pathway">
    <text evidence="1">Protein modification; protein sumoylation.</text>
</comment>
<dbReference type="PANTHER" id="PTHR10782">
    <property type="entry name" value="ZINC FINGER MIZ DOMAIN-CONTAINING PROTEIN"/>
    <property type="match status" value="1"/>
</dbReference>
<accession>A0A6A6VL24</accession>
<evidence type="ECO:0000256" key="9">
    <source>
        <dbReference type="SAM" id="MobiDB-lite"/>
    </source>
</evidence>
<evidence type="ECO:0000256" key="7">
    <source>
        <dbReference type="ARBA" id="ARBA00022833"/>
    </source>
</evidence>
<dbReference type="GO" id="GO:0000785">
    <property type="term" value="C:chromatin"/>
    <property type="evidence" value="ECO:0007669"/>
    <property type="project" value="TreeGrafter"/>
</dbReference>
<reference evidence="12" key="1">
    <citation type="journal article" date="2020" name="Stud. Mycol.">
        <title>101 Dothideomycetes genomes: a test case for predicting lifestyles and emergence of pathogens.</title>
        <authorList>
            <person name="Haridas S."/>
            <person name="Albert R."/>
            <person name="Binder M."/>
            <person name="Bloem J."/>
            <person name="Labutti K."/>
            <person name="Salamov A."/>
            <person name="Andreopoulos B."/>
            <person name="Baker S."/>
            <person name="Barry K."/>
            <person name="Bills G."/>
            <person name="Bluhm B."/>
            <person name="Cannon C."/>
            <person name="Castanera R."/>
            <person name="Culley D."/>
            <person name="Daum C."/>
            <person name="Ezra D."/>
            <person name="Gonzalez J."/>
            <person name="Henrissat B."/>
            <person name="Kuo A."/>
            <person name="Liang C."/>
            <person name="Lipzen A."/>
            <person name="Lutzoni F."/>
            <person name="Magnuson J."/>
            <person name="Mondo S."/>
            <person name="Nolan M."/>
            <person name="Ohm R."/>
            <person name="Pangilinan J."/>
            <person name="Park H.-J."/>
            <person name="Ramirez L."/>
            <person name="Alfaro M."/>
            <person name="Sun H."/>
            <person name="Tritt A."/>
            <person name="Yoshinaga Y."/>
            <person name="Zwiers L.-H."/>
            <person name="Turgeon B."/>
            <person name="Goodwin S."/>
            <person name="Spatafora J."/>
            <person name="Crous P."/>
            <person name="Grigoriev I."/>
        </authorList>
    </citation>
    <scope>NUCLEOTIDE SEQUENCE</scope>
    <source>
        <strain evidence="12">CBS 119925</strain>
    </source>
</reference>
<feature type="compositionally biased region" description="Pro residues" evidence="9">
    <location>
        <begin position="556"/>
        <end position="574"/>
    </location>
</feature>
<feature type="compositionally biased region" description="Polar residues" evidence="9">
    <location>
        <begin position="484"/>
        <end position="495"/>
    </location>
</feature>
<evidence type="ECO:0000259" key="11">
    <source>
        <dbReference type="PROSITE" id="PS51466"/>
    </source>
</evidence>
<feature type="compositionally biased region" description="Polar residues" evidence="9">
    <location>
        <begin position="424"/>
        <end position="456"/>
    </location>
</feature>
<feature type="compositionally biased region" description="Polar residues" evidence="9">
    <location>
        <begin position="542"/>
        <end position="551"/>
    </location>
</feature>
<evidence type="ECO:0008006" key="14">
    <source>
        <dbReference type="Google" id="ProtNLM"/>
    </source>
</evidence>
<keyword evidence="4" id="KW-0479">Metal-binding</keyword>
<protein>
    <recommendedName>
        <fullName evidence="14">E3 SUMO-protein ligase PIAS1</fullName>
    </recommendedName>
</protein>
<dbReference type="OrthoDB" id="28127at2759"/>
<evidence type="ECO:0000313" key="13">
    <source>
        <dbReference type="Proteomes" id="UP000799440"/>
    </source>
</evidence>
<feature type="domain" description="PINIT" evidence="11">
    <location>
        <begin position="100"/>
        <end position="264"/>
    </location>
</feature>
<keyword evidence="3" id="KW-0808">Transferase</keyword>
<keyword evidence="5 8" id="KW-0863">Zinc-finger</keyword>
<keyword evidence="7" id="KW-0862">Zinc</keyword>
<dbReference type="EMBL" id="MU006564">
    <property type="protein sequence ID" value="KAF2750424.1"/>
    <property type="molecule type" value="Genomic_DNA"/>
</dbReference>
<dbReference type="Pfam" id="PF02891">
    <property type="entry name" value="zf-MIZ"/>
    <property type="match status" value="1"/>
</dbReference>
<dbReference type="Pfam" id="PF14324">
    <property type="entry name" value="PINIT"/>
    <property type="match status" value="1"/>
</dbReference>
<keyword evidence="13" id="KW-1185">Reference proteome</keyword>
<feature type="region of interest" description="Disordered" evidence="9">
    <location>
        <begin position="380"/>
        <end position="594"/>
    </location>
</feature>
<dbReference type="InterPro" id="IPR023321">
    <property type="entry name" value="PINIT"/>
</dbReference>
<name>A0A6A6VL24_9PLEO</name>
<evidence type="ECO:0000256" key="1">
    <source>
        <dbReference type="ARBA" id="ARBA00004718"/>
    </source>
</evidence>
<evidence type="ECO:0000313" key="12">
    <source>
        <dbReference type="EMBL" id="KAF2750424.1"/>
    </source>
</evidence>
<dbReference type="GO" id="GO:0008270">
    <property type="term" value="F:zinc ion binding"/>
    <property type="evidence" value="ECO:0007669"/>
    <property type="project" value="UniProtKB-KW"/>
</dbReference>
<comment type="similarity">
    <text evidence="2">Belongs to the PIAS family.</text>
</comment>
<dbReference type="PROSITE" id="PS51044">
    <property type="entry name" value="ZF_SP_RING"/>
    <property type="match status" value="1"/>
</dbReference>
<dbReference type="GO" id="GO:0016925">
    <property type="term" value="P:protein sumoylation"/>
    <property type="evidence" value="ECO:0007669"/>
    <property type="project" value="UniProtKB-UniPathway"/>
</dbReference>
<dbReference type="Proteomes" id="UP000799440">
    <property type="component" value="Unassembled WGS sequence"/>
</dbReference>
<dbReference type="PROSITE" id="PS51466">
    <property type="entry name" value="PINIT"/>
    <property type="match status" value="1"/>
</dbReference>
<dbReference type="Gene3D" id="3.30.40.10">
    <property type="entry name" value="Zinc/RING finger domain, C3HC4 (zinc finger)"/>
    <property type="match status" value="1"/>
</dbReference>
<evidence type="ECO:0000259" key="10">
    <source>
        <dbReference type="PROSITE" id="PS51044"/>
    </source>
</evidence>
<dbReference type="CDD" id="cd16792">
    <property type="entry name" value="SP-RING_Siz-like"/>
    <property type="match status" value="1"/>
</dbReference>
<dbReference type="Gene3D" id="2.60.120.780">
    <property type="entry name" value="PINIT domain"/>
    <property type="match status" value="1"/>
</dbReference>
<evidence type="ECO:0000256" key="6">
    <source>
        <dbReference type="ARBA" id="ARBA00022786"/>
    </source>
</evidence>
<feature type="compositionally biased region" description="Polar residues" evidence="9">
    <location>
        <begin position="397"/>
        <end position="412"/>
    </location>
</feature>
<evidence type="ECO:0000256" key="5">
    <source>
        <dbReference type="ARBA" id="ARBA00022771"/>
    </source>
</evidence>
<sequence length="594" mass="65502">MASLAEQSGALVAHSKTLLNAELKRICKDEGKVQSGNKAQLQARVIALIDEAVRDGNADAFNRLRHRIHNRGEPPPASNAMTGPPVVPNNAALGNATSYTALPQRPPNVYNGWQQQSYGCGSLMIFKPSPFYDISDLLLKDIVLEALPGSRNTIQRTLSLPLELGLRMKQDPSLRLLLFGCVDQPLAAYSLHDVAFPAQFEVRINEDEVKSNYKGLKNKPGSTRPADLTNYVRKTPATYRNTLKFTYALTQKRYTLYVYLVKKHSVQELSKRITQHNVITKQSVLDEMKRKANDPDIEVGSINMGLKDPVSTLRIQIPCRSTLCSHLQCFDAESFLQLQEQAPTWLCPICNKTVSFEALAVDEYVQEILQNVPKTTDQVKIDPMGKWSFGDDASMPTPKQSGSTPSHNISQYDSDDDLIDVTNDRVTTIKTEAGNTPVSMSQTPPLSSREASSAPRTGSKRKSEVIDLTLSDDDEEPVRPTKKVSYTSTPSSLPNVPQRYPPPSYGGAPSIPLHRTLPSPRPPPPPPVSFHLPRIHPPQYLASPSPQSYQHNVPFASPPRPPQPPQPPQTPPLRRPSYTGNGTAAYPAYLGSSP</sequence>
<evidence type="ECO:0000256" key="3">
    <source>
        <dbReference type="ARBA" id="ARBA00022679"/>
    </source>
</evidence>
<dbReference type="InterPro" id="IPR004181">
    <property type="entry name" value="Znf_MIZ"/>
</dbReference>
<dbReference type="InterPro" id="IPR038654">
    <property type="entry name" value="PINIT_sf"/>
</dbReference>
<feature type="domain" description="SP-RING-type" evidence="10">
    <location>
        <begin position="293"/>
        <end position="378"/>
    </location>
</feature>
<organism evidence="12 13">
    <name type="scientific">Sporormia fimetaria CBS 119925</name>
    <dbReference type="NCBI Taxonomy" id="1340428"/>
    <lineage>
        <taxon>Eukaryota</taxon>
        <taxon>Fungi</taxon>
        <taxon>Dikarya</taxon>
        <taxon>Ascomycota</taxon>
        <taxon>Pezizomycotina</taxon>
        <taxon>Dothideomycetes</taxon>
        <taxon>Pleosporomycetidae</taxon>
        <taxon>Pleosporales</taxon>
        <taxon>Sporormiaceae</taxon>
        <taxon>Sporormia</taxon>
    </lineage>
</organism>
<dbReference type="AlphaFoldDB" id="A0A6A6VL24"/>
<evidence type="ECO:0000256" key="8">
    <source>
        <dbReference type="PROSITE-ProRule" id="PRU00452"/>
    </source>
</evidence>
<evidence type="ECO:0000256" key="4">
    <source>
        <dbReference type="ARBA" id="ARBA00022723"/>
    </source>
</evidence>
<keyword evidence="6" id="KW-0833">Ubl conjugation pathway</keyword>
<dbReference type="PANTHER" id="PTHR10782:SF4">
    <property type="entry name" value="TONALLI, ISOFORM E"/>
    <property type="match status" value="1"/>
</dbReference>
<dbReference type="InterPro" id="IPR031141">
    <property type="entry name" value="SIZ1/2_SP-RING"/>
</dbReference>
<dbReference type="UniPathway" id="UPA00886"/>